<dbReference type="AlphaFoldDB" id="A0A564XZA5"/>
<reference evidence="1 2" key="1">
    <citation type="submission" date="2019-07" db="EMBL/GenBank/DDBJ databases">
        <authorList>
            <person name="Jastrzebski P J."/>
            <person name="Paukszto L."/>
            <person name="Jastrzebski P J."/>
        </authorList>
    </citation>
    <scope>NUCLEOTIDE SEQUENCE [LARGE SCALE GENOMIC DNA]</scope>
    <source>
        <strain evidence="1 2">WMS-il1</strain>
    </source>
</reference>
<protein>
    <submittedName>
        <fullName evidence="1">Uncharacterized protein</fullName>
    </submittedName>
</protein>
<name>A0A564XZA5_HYMDI</name>
<keyword evidence="2" id="KW-1185">Reference proteome</keyword>
<sequence length="225" mass="27183">MRNVEFKKFTMANSRLDLFPLLAALILLVANASAYYCYHCHHYYDDGGLWKWRPFWDDYYYERSSPYITYVNQLQPYNNYNGNCCFYCQSYSTHYWYPCCKKSQRHYRKTSSKRKRKSGKRRHETYDLNDPLIPCWTESFRDCIMACKNDYVCIDYCSFRFGRNPTLPGRNVTKIKSWDYPYLIYVNGTWHLSGMKSSQQHRFSTPKFSIIYFQVEVFHSPPFSI</sequence>
<proteinExistence type="predicted"/>
<evidence type="ECO:0000313" key="1">
    <source>
        <dbReference type="EMBL" id="VUZ40089.1"/>
    </source>
</evidence>
<dbReference type="EMBL" id="CABIJS010000028">
    <property type="protein sequence ID" value="VUZ40089.1"/>
    <property type="molecule type" value="Genomic_DNA"/>
</dbReference>
<evidence type="ECO:0000313" key="2">
    <source>
        <dbReference type="Proteomes" id="UP000321570"/>
    </source>
</evidence>
<dbReference type="Proteomes" id="UP000321570">
    <property type="component" value="Unassembled WGS sequence"/>
</dbReference>
<accession>A0A564XZA5</accession>
<organism evidence="1 2">
    <name type="scientific">Hymenolepis diminuta</name>
    <name type="common">Rat tapeworm</name>
    <dbReference type="NCBI Taxonomy" id="6216"/>
    <lineage>
        <taxon>Eukaryota</taxon>
        <taxon>Metazoa</taxon>
        <taxon>Spiralia</taxon>
        <taxon>Lophotrochozoa</taxon>
        <taxon>Platyhelminthes</taxon>
        <taxon>Cestoda</taxon>
        <taxon>Eucestoda</taxon>
        <taxon>Cyclophyllidea</taxon>
        <taxon>Hymenolepididae</taxon>
        <taxon>Hymenolepis</taxon>
    </lineage>
</organism>
<gene>
    <name evidence="1" type="ORF">WMSIL1_LOCUS1223</name>
</gene>